<evidence type="ECO:0000313" key="1">
    <source>
        <dbReference type="EMBL" id="GIY81500.1"/>
    </source>
</evidence>
<dbReference type="EMBL" id="BPLR01016136">
    <property type="protein sequence ID" value="GIY81500.1"/>
    <property type="molecule type" value="Genomic_DNA"/>
</dbReference>
<gene>
    <name evidence="1" type="ORF">CEXT_132101</name>
</gene>
<comment type="caution">
    <text evidence="1">The sequence shown here is derived from an EMBL/GenBank/DDBJ whole genome shotgun (WGS) entry which is preliminary data.</text>
</comment>
<accession>A0AAV4WHH3</accession>
<dbReference type="Proteomes" id="UP001054945">
    <property type="component" value="Unassembled WGS sequence"/>
</dbReference>
<evidence type="ECO:0000313" key="2">
    <source>
        <dbReference type="Proteomes" id="UP001054945"/>
    </source>
</evidence>
<protein>
    <submittedName>
        <fullName evidence="1">Uncharacterized protein</fullName>
    </submittedName>
</protein>
<reference evidence="1 2" key="1">
    <citation type="submission" date="2021-06" db="EMBL/GenBank/DDBJ databases">
        <title>Caerostris extrusa draft genome.</title>
        <authorList>
            <person name="Kono N."/>
            <person name="Arakawa K."/>
        </authorList>
    </citation>
    <scope>NUCLEOTIDE SEQUENCE [LARGE SCALE GENOMIC DNA]</scope>
</reference>
<keyword evidence="2" id="KW-1185">Reference proteome</keyword>
<name>A0AAV4WHH3_CAEEX</name>
<proteinExistence type="predicted"/>
<dbReference type="AlphaFoldDB" id="A0AAV4WHH3"/>
<organism evidence="1 2">
    <name type="scientific">Caerostris extrusa</name>
    <name type="common">Bark spider</name>
    <name type="synonym">Caerostris bankana</name>
    <dbReference type="NCBI Taxonomy" id="172846"/>
    <lineage>
        <taxon>Eukaryota</taxon>
        <taxon>Metazoa</taxon>
        <taxon>Ecdysozoa</taxon>
        <taxon>Arthropoda</taxon>
        <taxon>Chelicerata</taxon>
        <taxon>Arachnida</taxon>
        <taxon>Araneae</taxon>
        <taxon>Araneomorphae</taxon>
        <taxon>Entelegynae</taxon>
        <taxon>Araneoidea</taxon>
        <taxon>Araneidae</taxon>
        <taxon>Caerostris</taxon>
    </lineage>
</organism>
<sequence length="128" mass="14559">MMGAVICAPNDNQQSHSWIEHTKRQRVHSRNWIKTITAHIEDSVICDFTRNANRRHRIGNAAGGRLLTFHLSPWEMTNAIEKEKSPLVQKNKVGSGGFALKGFPGFLSMEILFRSGHLAFFHRDVDSF</sequence>